<gene>
    <name evidence="1" type="ORF">METZ01_LOCUS430461</name>
</gene>
<protein>
    <submittedName>
        <fullName evidence="1">Uncharacterized protein</fullName>
    </submittedName>
</protein>
<evidence type="ECO:0000313" key="1">
    <source>
        <dbReference type="EMBL" id="SVD77607.1"/>
    </source>
</evidence>
<dbReference type="EMBL" id="UINC01172503">
    <property type="protein sequence ID" value="SVD77607.1"/>
    <property type="molecule type" value="Genomic_DNA"/>
</dbReference>
<organism evidence="1">
    <name type="scientific">marine metagenome</name>
    <dbReference type="NCBI Taxonomy" id="408172"/>
    <lineage>
        <taxon>unclassified sequences</taxon>
        <taxon>metagenomes</taxon>
        <taxon>ecological metagenomes</taxon>
    </lineage>
</organism>
<reference evidence="1" key="1">
    <citation type="submission" date="2018-05" db="EMBL/GenBank/DDBJ databases">
        <authorList>
            <person name="Lanie J.A."/>
            <person name="Ng W.-L."/>
            <person name="Kazmierczak K.M."/>
            <person name="Andrzejewski T.M."/>
            <person name="Davidsen T.M."/>
            <person name="Wayne K.J."/>
            <person name="Tettelin H."/>
            <person name="Glass J.I."/>
            <person name="Rusch D."/>
            <person name="Podicherti R."/>
            <person name="Tsui H.-C.T."/>
            <person name="Winkler M.E."/>
        </authorList>
    </citation>
    <scope>NUCLEOTIDE SEQUENCE</scope>
</reference>
<sequence>GPAPTPRKRPRPLWNVWAPTPLTAFASSTSRLHTRPWEKLLPPKRLGIRIGAEARSP</sequence>
<accession>A0A382Y2M9</accession>
<dbReference type="AlphaFoldDB" id="A0A382Y2M9"/>
<feature type="non-terminal residue" evidence="1">
    <location>
        <position position="1"/>
    </location>
</feature>
<name>A0A382Y2M9_9ZZZZ</name>
<proteinExistence type="predicted"/>
<feature type="non-terminal residue" evidence="1">
    <location>
        <position position="57"/>
    </location>
</feature>